<organism evidence="1 2">
    <name type="scientific">Candidatus Roizmanbacteria bacterium CG_4_10_14_0_8_um_filter_39_9</name>
    <dbReference type="NCBI Taxonomy" id="1974829"/>
    <lineage>
        <taxon>Bacteria</taxon>
        <taxon>Candidatus Roizmaniibacteriota</taxon>
    </lineage>
</organism>
<proteinExistence type="predicted"/>
<name>A0A2M7QDN5_9BACT</name>
<dbReference type="EMBL" id="PFLF01000056">
    <property type="protein sequence ID" value="PIY69027.1"/>
    <property type="molecule type" value="Genomic_DNA"/>
</dbReference>
<comment type="caution">
    <text evidence="1">The sequence shown here is derived from an EMBL/GenBank/DDBJ whole genome shotgun (WGS) entry which is preliminary data.</text>
</comment>
<evidence type="ECO:0000313" key="2">
    <source>
        <dbReference type="Proteomes" id="UP000230108"/>
    </source>
</evidence>
<gene>
    <name evidence="1" type="ORF">COY90_02795</name>
</gene>
<dbReference type="Proteomes" id="UP000230108">
    <property type="component" value="Unassembled WGS sequence"/>
</dbReference>
<sequence length="81" mass="9244">MNLVEQLIDLAKEIETEDPIDFAMLQIDEDVAYTLMATAVLEMYLSNDKDSRDMILLATVIKLTVENFVLNLKLLQNDKPV</sequence>
<reference evidence="2" key="1">
    <citation type="submission" date="2017-09" db="EMBL/GenBank/DDBJ databases">
        <title>Depth-based differentiation of microbial function through sediment-hosted aquifers and enrichment of novel symbionts in the deep terrestrial subsurface.</title>
        <authorList>
            <person name="Probst A.J."/>
            <person name="Ladd B."/>
            <person name="Jarett J.K."/>
            <person name="Geller-Mcgrath D.E."/>
            <person name="Sieber C.M.K."/>
            <person name="Emerson J.B."/>
            <person name="Anantharaman K."/>
            <person name="Thomas B.C."/>
            <person name="Malmstrom R."/>
            <person name="Stieglmeier M."/>
            <person name="Klingl A."/>
            <person name="Woyke T."/>
            <person name="Ryan C.M."/>
            <person name="Banfield J.F."/>
        </authorList>
    </citation>
    <scope>NUCLEOTIDE SEQUENCE [LARGE SCALE GENOMIC DNA]</scope>
</reference>
<accession>A0A2M7QDN5</accession>
<protein>
    <submittedName>
        <fullName evidence="1">Uncharacterized protein</fullName>
    </submittedName>
</protein>
<evidence type="ECO:0000313" key="1">
    <source>
        <dbReference type="EMBL" id="PIY69027.1"/>
    </source>
</evidence>
<dbReference type="AlphaFoldDB" id="A0A2M7QDN5"/>